<keyword evidence="2 10" id="KW-0813">Transport</keyword>
<dbReference type="EMBL" id="CP038267">
    <property type="protein sequence ID" value="QBR92501.1"/>
    <property type="molecule type" value="Genomic_DNA"/>
</dbReference>
<evidence type="ECO:0000256" key="10">
    <source>
        <dbReference type="RuleBase" id="RU366002"/>
    </source>
</evidence>
<dbReference type="PROSITE" id="PS50271">
    <property type="entry name" value="ZF_UBP"/>
    <property type="match status" value="1"/>
</dbReference>
<feature type="transmembrane region" description="Helical" evidence="10">
    <location>
        <begin position="340"/>
        <end position="360"/>
    </location>
</feature>
<keyword evidence="13" id="KW-1185">Reference proteome</keyword>
<feature type="transmembrane region" description="Helical" evidence="10">
    <location>
        <begin position="155"/>
        <end position="175"/>
    </location>
</feature>
<dbReference type="SUPFAM" id="SSF57850">
    <property type="entry name" value="RING/U-box"/>
    <property type="match status" value="1"/>
</dbReference>
<dbReference type="Proteomes" id="UP000294894">
    <property type="component" value="Chromosome"/>
</dbReference>
<feature type="transmembrane region" description="Helical" evidence="10">
    <location>
        <begin position="181"/>
        <end position="199"/>
    </location>
</feature>
<evidence type="ECO:0000256" key="3">
    <source>
        <dbReference type="ARBA" id="ARBA00022475"/>
    </source>
</evidence>
<keyword evidence="4 10" id="KW-0812">Transmembrane</keyword>
<feature type="transmembrane region" description="Helical" evidence="10">
    <location>
        <begin position="372"/>
        <end position="393"/>
    </location>
</feature>
<dbReference type="PANTHER" id="PTHR10110:SF86">
    <property type="entry name" value="SODIUM_HYDROGEN EXCHANGER 7"/>
    <property type="match status" value="1"/>
</dbReference>
<dbReference type="GO" id="GO:0008270">
    <property type="term" value="F:zinc ion binding"/>
    <property type="evidence" value="ECO:0007669"/>
    <property type="project" value="InterPro"/>
</dbReference>
<comment type="similarity">
    <text evidence="10">Belongs to the monovalent cation:proton antiporter 1 (CPA1) transporter (TC 2.A.36) family.</text>
</comment>
<dbReference type="InterPro" id="IPR004705">
    <property type="entry name" value="Cation/H_exchanger_CPA1_bac"/>
</dbReference>
<accession>A0A4P7GLC9</accession>
<dbReference type="GO" id="GO:0005886">
    <property type="term" value="C:plasma membrane"/>
    <property type="evidence" value="ECO:0007669"/>
    <property type="project" value="UniProtKB-SubCell"/>
</dbReference>
<keyword evidence="6 10" id="KW-0915">Sodium</keyword>
<gene>
    <name evidence="12" type="ORF">EXE57_09580</name>
</gene>
<keyword evidence="8 10" id="KW-0472">Membrane</keyword>
<evidence type="ECO:0000256" key="4">
    <source>
        <dbReference type="ARBA" id="ARBA00022692"/>
    </source>
</evidence>
<keyword evidence="5 10" id="KW-1133">Transmembrane helix</keyword>
<feature type="transmembrane region" description="Helical" evidence="10">
    <location>
        <begin position="301"/>
        <end position="328"/>
    </location>
</feature>
<dbReference type="OrthoDB" id="57886at2"/>
<comment type="subcellular location">
    <subcellularLocation>
        <location evidence="1 10">Cell membrane</location>
        <topology evidence="1 10">Multi-pass membrane protein</topology>
    </subcellularLocation>
</comment>
<protein>
    <submittedName>
        <fullName evidence="12">Na+/H+ antiporter</fullName>
    </submittedName>
</protein>
<dbReference type="Pfam" id="PF02148">
    <property type="entry name" value="zf-UBP"/>
    <property type="match status" value="1"/>
</dbReference>
<keyword evidence="9 10" id="KW-0739">Sodium transport</keyword>
<dbReference type="InterPro" id="IPR013083">
    <property type="entry name" value="Znf_RING/FYVE/PHD"/>
</dbReference>
<dbReference type="GO" id="GO:0051453">
    <property type="term" value="P:regulation of intracellular pH"/>
    <property type="evidence" value="ECO:0007669"/>
    <property type="project" value="TreeGrafter"/>
</dbReference>
<keyword evidence="7 10" id="KW-0406">Ion transport</keyword>
<organism evidence="12 13">
    <name type="scientific">Nocardioides euryhalodurans</name>
    <dbReference type="NCBI Taxonomy" id="2518370"/>
    <lineage>
        <taxon>Bacteria</taxon>
        <taxon>Bacillati</taxon>
        <taxon>Actinomycetota</taxon>
        <taxon>Actinomycetes</taxon>
        <taxon>Propionibacteriales</taxon>
        <taxon>Nocardioidaceae</taxon>
        <taxon>Nocardioides</taxon>
    </lineage>
</organism>
<dbReference type="InterPro" id="IPR018422">
    <property type="entry name" value="Cation/H_exchanger_CPA1"/>
</dbReference>
<comment type="function">
    <text evidence="10">Na(+)/H(+) antiporter that extrudes sodium in exchange for external protons.</text>
</comment>
<feature type="transmembrane region" description="Helical" evidence="10">
    <location>
        <begin position="54"/>
        <end position="76"/>
    </location>
</feature>
<sequence>MEIALLLVVLAVVVLAGTAVAERIGTPPPLFLVVVGVIGSWVPGVPEIQLSAEVVLFGLLPPLLYAAALQTSLVDFNANRRPILLLSVGLVVFTTVGVAVVVEGLLPGLGWPLAFAIGAVVAPPDAVAATAIGRRIGLPRRIVTILEGESLLNDATALVSLRTALSAALGGVGLLAVAGDFVLAAFGGAAVGFAVFLLVARVRRRVTDPILDTGISLVVPFASYVLAEEIHASGVLAVVVAGLLLGHKAPVLQTAQSRIAERTNWRTIAFVLENAVFLLIGLQAEWILAGVADSEVAPSRVALVCGATLLAVVALRMAWVFTTGQLLLRRSQARPPASYTFLLGWAGMRGVVTLAAAFVIPEGTEHREILLLVAFTVVAGTLFGQGLTLPWLARRLEVPSPDPAEDALARATLLQQASKAGFKALAKEEYDDHHGVTEAVRARVEQRNFAAWEQLGPNLDEETPSEQYTRLRRIMIDAERTRVLQVRSRGEVAADVVAEVLVMLDVEESMLDAASRSREELKGATMAELSRHADACADLESHPAIETDRDPACPECLEEGLRWVHLRQCLACGHVGCCDSSPGRHASAHFHETTHPVVQSAEVGETWRWCFVHHLTA</sequence>
<dbReference type="NCBIfam" id="TIGR00831">
    <property type="entry name" value="a_cpa1"/>
    <property type="match status" value="1"/>
</dbReference>
<dbReference type="GO" id="GO:0015386">
    <property type="term" value="F:potassium:proton antiporter activity"/>
    <property type="evidence" value="ECO:0007669"/>
    <property type="project" value="TreeGrafter"/>
</dbReference>
<comment type="caution">
    <text evidence="10">Lacks conserved residue(s) required for the propagation of feature annotation.</text>
</comment>
<name>A0A4P7GLC9_9ACTN</name>
<feature type="transmembrane region" description="Helical" evidence="10">
    <location>
        <begin position="114"/>
        <end position="134"/>
    </location>
</feature>
<dbReference type="GO" id="GO:0015385">
    <property type="term" value="F:sodium:proton antiporter activity"/>
    <property type="evidence" value="ECO:0007669"/>
    <property type="project" value="InterPro"/>
</dbReference>
<proteinExistence type="inferred from homology"/>
<evidence type="ECO:0000313" key="13">
    <source>
        <dbReference type="Proteomes" id="UP000294894"/>
    </source>
</evidence>
<dbReference type="KEGG" id="noy:EXE57_09580"/>
<evidence type="ECO:0000313" key="12">
    <source>
        <dbReference type="EMBL" id="QBR92501.1"/>
    </source>
</evidence>
<keyword evidence="10" id="KW-0050">Antiport</keyword>
<feature type="transmembrane region" description="Helical" evidence="10">
    <location>
        <begin position="268"/>
        <end position="289"/>
    </location>
</feature>
<dbReference type="InterPro" id="IPR006153">
    <property type="entry name" value="Cation/H_exchanger_TM"/>
</dbReference>
<dbReference type="PANTHER" id="PTHR10110">
    <property type="entry name" value="SODIUM/HYDROGEN EXCHANGER"/>
    <property type="match status" value="1"/>
</dbReference>
<evidence type="ECO:0000256" key="1">
    <source>
        <dbReference type="ARBA" id="ARBA00004651"/>
    </source>
</evidence>
<evidence type="ECO:0000256" key="8">
    <source>
        <dbReference type="ARBA" id="ARBA00023136"/>
    </source>
</evidence>
<dbReference type="Gene3D" id="6.10.140.1330">
    <property type="match status" value="1"/>
</dbReference>
<dbReference type="GO" id="GO:0098719">
    <property type="term" value="P:sodium ion import across plasma membrane"/>
    <property type="evidence" value="ECO:0007669"/>
    <property type="project" value="TreeGrafter"/>
</dbReference>
<feature type="transmembrane region" description="Helical" evidence="10">
    <location>
        <begin position="83"/>
        <end position="102"/>
    </location>
</feature>
<dbReference type="Pfam" id="PF00999">
    <property type="entry name" value="Na_H_Exchanger"/>
    <property type="match status" value="1"/>
</dbReference>
<evidence type="ECO:0000259" key="11">
    <source>
        <dbReference type="PROSITE" id="PS50271"/>
    </source>
</evidence>
<dbReference type="RefSeq" id="WP_135076887.1">
    <property type="nucleotide sequence ID" value="NZ_CP038267.1"/>
</dbReference>
<evidence type="ECO:0000256" key="2">
    <source>
        <dbReference type="ARBA" id="ARBA00022448"/>
    </source>
</evidence>
<dbReference type="Gene3D" id="3.30.40.10">
    <property type="entry name" value="Zinc/RING finger domain, C3HC4 (zinc finger)"/>
    <property type="match status" value="1"/>
</dbReference>
<dbReference type="InterPro" id="IPR001607">
    <property type="entry name" value="Znf_UBP"/>
</dbReference>
<reference evidence="12 13" key="1">
    <citation type="submission" date="2019-03" db="EMBL/GenBank/DDBJ databases">
        <title>Three New Species of Nocardioides, Nocardioides euryhalodurans sp. nov., Nocardioides seonyuensis sp. nov. and Nocardioides eburneoflavus sp. nov., Iolated from Soil.</title>
        <authorList>
            <person name="Roh S.G."/>
            <person name="Lee C."/>
            <person name="Kim M.-K."/>
            <person name="Kim S.B."/>
        </authorList>
    </citation>
    <scope>NUCLEOTIDE SEQUENCE [LARGE SCALE GENOMIC DNA]</scope>
    <source>
        <strain evidence="12 13">MMS17-SY117</strain>
    </source>
</reference>
<dbReference type="AlphaFoldDB" id="A0A4P7GLC9"/>
<evidence type="ECO:0000256" key="5">
    <source>
        <dbReference type="ARBA" id="ARBA00022989"/>
    </source>
</evidence>
<evidence type="ECO:0000256" key="9">
    <source>
        <dbReference type="ARBA" id="ARBA00023201"/>
    </source>
</evidence>
<evidence type="ECO:0000256" key="7">
    <source>
        <dbReference type="ARBA" id="ARBA00023065"/>
    </source>
</evidence>
<evidence type="ECO:0000256" key="6">
    <source>
        <dbReference type="ARBA" id="ARBA00023053"/>
    </source>
</evidence>
<feature type="domain" description="UBP-type" evidence="11">
    <location>
        <begin position="528"/>
        <end position="617"/>
    </location>
</feature>
<keyword evidence="3 10" id="KW-1003">Cell membrane</keyword>